<name>A0AA41ZFC5_9SPHN</name>
<dbReference type="InterPro" id="IPR011008">
    <property type="entry name" value="Dimeric_a/b-barrel"/>
</dbReference>
<dbReference type="PANTHER" id="PTHR40260">
    <property type="entry name" value="BLR8190 PROTEIN"/>
    <property type="match status" value="1"/>
</dbReference>
<dbReference type="EMBL" id="JANFAV010000009">
    <property type="protein sequence ID" value="MCW6535854.1"/>
    <property type="molecule type" value="Genomic_DNA"/>
</dbReference>
<gene>
    <name evidence="2" type="ORF">NEE01_13805</name>
</gene>
<accession>A0AA41ZFC5</accession>
<dbReference type="PANTHER" id="PTHR40260:SF2">
    <property type="entry name" value="BLR8190 PROTEIN"/>
    <property type="match status" value="1"/>
</dbReference>
<dbReference type="NCBIfam" id="TIGR02118">
    <property type="entry name" value="EthD family reductase"/>
    <property type="match status" value="1"/>
</dbReference>
<comment type="caution">
    <text evidence="2">The sequence shown here is derived from an EMBL/GenBank/DDBJ whole genome shotgun (WGS) entry which is preliminary data.</text>
</comment>
<dbReference type="RefSeq" id="WP_179513386.1">
    <property type="nucleotide sequence ID" value="NZ_JANFAU010000010.1"/>
</dbReference>
<dbReference type="AlphaFoldDB" id="A0AA41ZFC5"/>
<evidence type="ECO:0000259" key="1">
    <source>
        <dbReference type="Pfam" id="PF07110"/>
    </source>
</evidence>
<dbReference type="Proteomes" id="UP001165565">
    <property type="component" value="Unassembled WGS sequence"/>
</dbReference>
<dbReference type="Pfam" id="PF07110">
    <property type="entry name" value="EthD"/>
    <property type="match status" value="1"/>
</dbReference>
<protein>
    <submittedName>
        <fullName evidence="2">EthD family reductase</fullName>
    </submittedName>
</protein>
<reference evidence="2" key="1">
    <citation type="submission" date="2022-06" db="EMBL/GenBank/DDBJ databases">
        <title>Sphingomonas sp. nov. isolated from rhizosphere soil of tomato.</title>
        <authorList>
            <person name="Dong H."/>
            <person name="Gao R."/>
        </authorList>
    </citation>
    <scope>NUCLEOTIDE SEQUENCE</scope>
    <source>
        <strain evidence="2">MMSM24</strain>
    </source>
</reference>
<feature type="domain" description="EthD" evidence="1">
    <location>
        <begin position="17"/>
        <end position="87"/>
    </location>
</feature>
<dbReference type="SUPFAM" id="SSF54909">
    <property type="entry name" value="Dimeric alpha+beta barrel"/>
    <property type="match status" value="1"/>
</dbReference>
<dbReference type="Gene3D" id="3.30.70.100">
    <property type="match status" value="1"/>
</dbReference>
<sequence length="99" mass="11004">MIFSVIYPNHDGAKFDRAYYRDHHAPLVCEVWNPDRFELIEGQAMDGAAAPYALIAHFHFASPEAFAAAMANPRRGELAEDVAKFTDIVPQLMVGRALA</sequence>
<evidence type="ECO:0000313" key="2">
    <source>
        <dbReference type="EMBL" id="MCW6535854.1"/>
    </source>
</evidence>
<keyword evidence="3" id="KW-1185">Reference proteome</keyword>
<dbReference type="GO" id="GO:0016491">
    <property type="term" value="F:oxidoreductase activity"/>
    <property type="evidence" value="ECO:0007669"/>
    <property type="project" value="InterPro"/>
</dbReference>
<dbReference type="InterPro" id="IPR009799">
    <property type="entry name" value="EthD_dom"/>
</dbReference>
<proteinExistence type="predicted"/>
<organism evidence="2 3">
    <name type="scientific">Sphingomonas lycopersici</name>
    <dbReference type="NCBI Taxonomy" id="2951807"/>
    <lineage>
        <taxon>Bacteria</taxon>
        <taxon>Pseudomonadati</taxon>
        <taxon>Pseudomonadota</taxon>
        <taxon>Alphaproteobacteria</taxon>
        <taxon>Sphingomonadales</taxon>
        <taxon>Sphingomonadaceae</taxon>
        <taxon>Sphingomonas</taxon>
    </lineage>
</organism>
<evidence type="ECO:0000313" key="3">
    <source>
        <dbReference type="Proteomes" id="UP001165565"/>
    </source>
</evidence>